<proteinExistence type="predicted"/>
<dbReference type="EMBL" id="CAJOAX010002533">
    <property type="protein sequence ID" value="CAF3802805.1"/>
    <property type="molecule type" value="Genomic_DNA"/>
</dbReference>
<dbReference type="AlphaFoldDB" id="A0A819IT27"/>
<dbReference type="EMBL" id="CAJNOU010001410">
    <property type="protein sequence ID" value="CAF1200232.1"/>
    <property type="molecule type" value="Genomic_DNA"/>
</dbReference>
<dbReference type="Proteomes" id="UP000663864">
    <property type="component" value="Unassembled WGS sequence"/>
</dbReference>
<evidence type="ECO:0000313" key="3">
    <source>
        <dbReference type="EMBL" id="CAF0972696.1"/>
    </source>
</evidence>
<dbReference type="Proteomes" id="UP000663836">
    <property type="component" value="Unassembled WGS sequence"/>
</dbReference>
<dbReference type="OrthoDB" id="1920064at2759"/>
<dbReference type="GO" id="GO:0005634">
    <property type="term" value="C:nucleus"/>
    <property type="evidence" value="ECO:0007669"/>
    <property type="project" value="TreeGrafter"/>
</dbReference>
<dbReference type="InterPro" id="IPR050730">
    <property type="entry name" value="UBX_domain-protein"/>
</dbReference>
<dbReference type="SUPFAM" id="SSF52833">
    <property type="entry name" value="Thioredoxin-like"/>
    <property type="match status" value="1"/>
</dbReference>
<dbReference type="EMBL" id="CAJNOO010000539">
    <property type="protein sequence ID" value="CAF0972696.1"/>
    <property type="molecule type" value="Genomic_DNA"/>
</dbReference>
<comment type="caution">
    <text evidence="8">The sequence shown here is derived from an EMBL/GenBank/DDBJ whole genome shotgun (WGS) entry which is preliminary data.</text>
</comment>
<gene>
    <name evidence="8" type="ORF">FNK824_LOCUS21533</name>
    <name evidence="6" type="ORF">JBS370_LOCUS6406</name>
    <name evidence="7" type="ORF">OTI717_LOCUS18372</name>
    <name evidence="3" type="ORF">RFH988_LOCUS12715</name>
    <name evidence="4" type="ORF">SEV965_LOCUS21100</name>
    <name evidence="5" type="ORF">ZHD862_LOCUS25216</name>
</gene>
<feature type="compositionally biased region" description="Acidic residues" evidence="1">
    <location>
        <begin position="324"/>
        <end position="336"/>
    </location>
</feature>
<name>A0A819IT27_9BILA</name>
<evidence type="ECO:0000313" key="6">
    <source>
        <dbReference type="EMBL" id="CAF3651992.1"/>
    </source>
</evidence>
<feature type="domain" description="UAS" evidence="2">
    <location>
        <begin position="74"/>
        <end position="224"/>
    </location>
</feature>
<dbReference type="GO" id="GO:0005783">
    <property type="term" value="C:endoplasmic reticulum"/>
    <property type="evidence" value="ECO:0007669"/>
    <property type="project" value="TreeGrafter"/>
</dbReference>
<evidence type="ECO:0000313" key="9">
    <source>
        <dbReference type="Proteomes" id="UP000663874"/>
    </source>
</evidence>
<dbReference type="PANTHER" id="PTHR23322">
    <property type="entry name" value="FAS-ASSOCIATED PROTEIN"/>
    <property type="match status" value="1"/>
</dbReference>
<evidence type="ECO:0000313" key="7">
    <source>
        <dbReference type="EMBL" id="CAF3802805.1"/>
    </source>
</evidence>
<dbReference type="Pfam" id="PF21021">
    <property type="entry name" value="FAF1"/>
    <property type="match status" value="1"/>
</dbReference>
<dbReference type="GO" id="GO:0036503">
    <property type="term" value="P:ERAD pathway"/>
    <property type="evidence" value="ECO:0007669"/>
    <property type="project" value="TreeGrafter"/>
</dbReference>
<dbReference type="Proteomes" id="UP000663889">
    <property type="component" value="Unassembled WGS sequence"/>
</dbReference>
<evidence type="ECO:0000313" key="8">
    <source>
        <dbReference type="EMBL" id="CAF3919402.1"/>
    </source>
</evidence>
<dbReference type="GO" id="GO:0043130">
    <property type="term" value="F:ubiquitin binding"/>
    <property type="evidence" value="ECO:0007669"/>
    <property type="project" value="TreeGrafter"/>
</dbReference>
<dbReference type="InterPro" id="IPR049483">
    <property type="entry name" value="FAF1_2-like_UAS"/>
</dbReference>
<dbReference type="PANTHER" id="PTHR23322:SF96">
    <property type="entry name" value="FAS-ASSOCIATED FACTOR 1"/>
    <property type="match status" value="1"/>
</dbReference>
<feature type="region of interest" description="Disordered" evidence="1">
    <location>
        <begin position="320"/>
        <end position="349"/>
    </location>
</feature>
<feature type="region of interest" description="Disordered" evidence="1">
    <location>
        <begin position="1"/>
        <end position="40"/>
    </location>
</feature>
<dbReference type="Gene3D" id="3.40.30.10">
    <property type="entry name" value="Glutaredoxin"/>
    <property type="match status" value="1"/>
</dbReference>
<protein>
    <recommendedName>
        <fullName evidence="2">UAS domain-containing protein</fullName>
    </recommendedName>
</protein>
<dbReference type="Proteomes" id="UP000663882">
    <property type="component" value="Unassembled WGS sequence"/>
</dbReference>
<dbReference type="EMBL" id="CAJOBE010004167">
    <property type="protein sequence ID" value="CAF3919402.1"/>
    <property type="molecule type" value="Genomic_DNA"/>
</dbReference>
<dbReference type="SMART" id="SM00594">
    <property type="entry name" value="UAS"/>
    <property type="match status" value="1"/>
</dbReference>
<organism evidence="8 9">
    <name type="scientific">Rotaria sordida</name>
    <dbReference type="NCBI Taxonomy" id="392033"/>
    <lineage>
        <taxon>Eukaryota</taxon>
        <taxon>Metazoa</taxon>
        <taxon>Spiralia</taxon>
        <taxon>Gnathifera</taxon>
        <taxon>Rotifera</taxon>
        <taxon>Eurotatoria</taxon>
        <taxon>Bdelloidea</taxon>
        <taxon>Philodinida</taxon>
        <taxon>Philodinidae</taxon>
        <taxon>Rotaria</taxon>
    </lineage>
</organism>
<evidence type="ECO:0000313" key="5">
    <source>
        <dbReference type="EMBL" id="CAF1247661.1"/>
    </source>
</evidence>
<evidence type="ECO:0000313" key="4">
    <source>
        <dbReference type="EMBL" id="CAF1200232.1"/>
    </source>
</evidence>
<dbReference type="EMBL" id="CAJOBD010000352">
    <property type="protein sequence ID" value="CAF3651992.1"/>
    <property type="molecule type" value="Genomic_DNA"/>
</dbReference>
<evidence type="ECO:0000259" key="2">
    <source>
        <dbReference type="SMART" id="SM00594"/>
    </source>
</evidence>
<dbReference type="InterPro" id="IPR006577">
    <property type="entry name" value="UAS"/>
</dbReference>
<evidence type="ECO:0000256" key="1">
    <source>
        <dbReference type="SAM" id="MobiDB-lite"/>
    </source>
</evidence>
<dbReference type="Proteomes" id="UP000663823">
    <property type="component" value="Unassembled WGS sequence"/>
</dbReference>
<accession>A0A819IT27</accession>
<dbReference type="Proteomes" id="UP000663874">
    <property type="component" value="Unassembled WGS sequence"/>
</dbReference>
<dbReference type="EMBL" id="CAJNOT010001778">
    <property type="protein sequence ID" value="CAF1247661.1"/>
    <property type="molecule type" value="Genomic_DNA"/>
</dbReference>
<reference evidence="8" key="1">
    <citation type="submission" date="2021-02" db="EMBL/GenBank/DDBJ databases">
        <authorList>
            <person name="Nowell W R."/>
        </authorList>
    </citation>
    <scope>NUCLEOTIDE SEQUENCE</scope>
</reference>
<sequence length="349" mass="41292">MTDENNMMKLANKNNEPEKIESDIEEDDNDYADDKSNATTTDDEFYNELMNAPSECEDHLIPNECKDEITAIEHLTSCLNRRYNSCPVVFTGTLKDALNEAFNSKEIKERRPLLIYVNNDKSLYSNLFCKQLLCNDKIIEYLLNNYVLWAWDVTFPSNGEKLNEIFKTTFSQWKIGYSLGTCTNEQYPFLIGIRRSTNGDYLFDRLIDGSNKRPVIDEFFAHLMEYKDRFDFSEEQFEREKERYNQNIIDKCFQTHDFHHPSRYHDNPHIYPSTTMFPSINFDGNNPHYPRFLNNHSHRSVLHNNNDNLPDIFRQLHIHSNNNDDYDDNDDDDDEQTPTINRPLPKFPE</sequence>
<dbReference type="InterPro" id="IPR036249">
    <property type="entry name" value="Thioredoxin-like_sf"/>
</dbReference>